<reference evidence="1 2" key="1">
    <citation type="journal article" date="2024" name="Ann. Entomol. Soc. Am.">
        <title>Genomic analyses of the southern and eastern yellowjacket wasps (Hymenoptera: Vespidae) reveal evolutionary signatures of social life.</title>
        <authorList>
            <person name="Catto M.A."/>
            <person name="Caine P.B."/>
            <person name="Orr S.E."/>
            <person name="Hunt B.G."/>
            <person name="Goodisman M.A.D."/>
        </authorList>
    </citation>
    <scope>NUCLEOTIDE SEQUENCE [LARGE SCALE GENOMIC DNA]</scope>
    <source>
        <strain evidence="1">233</strain>
        <tissue evidence="1">Head and thorax</tissue>
    </source>
</reference>
<dbReference type="Proteomes" id="UP001607302">
    <property type="component" value="Unassembled WGS sequence"/>
</dbReference>
<evidence type="ECO:0008006" key="3">
    <source>
        <dbReference type="Google" id="ProtNLM"/>
    </source>
</evidence>
<comment type="caution">
    <text evidence="1">The sequence shown here is derived from an EMBL/GenBank/DDBJ whole genome shotgun (WGS) entry which is preliminary data.</text>
</comment>
<protein>
    <recommendedName>
        <fullName evidence="3">Secreted protein</fullName>
    </recommendedName>
</protein>
<dbReference type="EMBL" id="JAUDFV010000147">
    <property type="protein sequence ID" value="KAL2720394.1"/>
    <property type="molecule type" value="Genomic_DNA"/>
</dbReference>
<proteinExistence type="predicted"/>
<organism evidence="1 2">
    <name type="scientific">Vespula squamosa</name>
    <name type="common">Southern yellow jacket</name>
    <name type="synonym">Wasp</name>
    <dbReference type="NCBI Taxonomy" id="30214"/>
    <lineage>
        <taxon>Eukaryota</taxon>
        <taxon>Metazoa</taxon>
        <taxon>Ecdysozoa</taxon>
        <taxon>Arthropoda</taxon>
        <taxon>Hexapoda</taxon>
        <taxon>Insecta</taxon>
        <taxon>Pterygota</taxon>
        <taxon>Neoptera</taxon>
        <taxon>Endopterygota</taxon>
        <taxon>Hymenoptera</taxon>
        <taxon>Apocrita</taxon>
        <taxon>Aculeata</taxon>
        <taxon>Vespoidea</taxon>
        <taxon>Vespidae</taxon>
        <taxon>Vespinae</taxon>
        <taxon>Vespula</taxon>
    </lineage>
</organism>
<sequence>MVVVIMMLMMMMMMTTTTTMMMMIMLLLDITILHINILVKKQSSGRTDQAINVDNTTYQSMVLVVEFKKILKMGLVALVCEWLNCYLTNVLQMRKTTSQKRQLN</sequence>
<keyword evidence="2" id="KW-1185">Reference proteome</keyword>
<gene>
    <name evidence="1" type="ORF">V1478_010660</name>
</gene>
<accession>A0ABD2AIF2</accession>
<evidence type="ECO:0000313" key="2">
    <source>
        <dbReference type="Proteomes" id="UP001607302"/>
    </source>
</evidence>
<name>A0ABD2AIF2_VESSQ</name>
<dbReference type="AlphaFoldDB" id="A0ABD2AIF2"/>
<evidence type="ECO:0000313" key="1">
    <source>
        <dbReference type="EMBL" id="KAL2720394.1"/>
    </source>
</evidence>